<sequence length="255" mass="28513">MAHLTQRLSKIISFCKEVIDKKPIPQKVDSPSSIDKTQHLAAKCAEYTTRYVKSSPCHFRTPTFSTPDVDLEAFIYCLLSTSDAPLLTTVYGTLALMGHIAESGLCRKSSSSPHHFFLGTFLVMSNFTWNEVWDDASWVARTEGLVPLGEVEALGDEVEDALCVMGRSQWDVLNEIINSELKTPFVSAERTHEVMHLDPKCSAYCETVITHYTIGKTTTSVKICHFYKLKMVGGKSVPDRSDPWSSKPSHETRFA</sequence>
<protein>
    <submittedName>
        <fullName evidence="2">Uncharacterized protein</fullName>
    </submittedName>
</protein>
<comment type="caution">
    <text evidence="2">The sequence shown here is derived from an EMBL/GenBank/DDBJ whole genome shotgun (WGS) entry which is preliminary data.</text>
</comment>
<reference evidence="2" key="1">
    <citation type="submission" date="2020-11" db="EMBL/GenBank/DDBJ databases">
        <authorList>
            <consortium name="DOE Joint Genome Institute"/>
            <person name="Ahrendt S."/>
            <person name="Riley R."/>
            <person name="Andreopoulos W."/>
            <person name="Labutti K."/>
            <person name="Pangilinan J."/>
            <person name="Ruiz-Duenas F.J."/>
            <person name="Barrasa J.M."/>
            <person name="Sanchez-Garcia M."/>
            <person name="Camarero S."/>
            <person name="Miyauchi S."/>
            <person name="Serrano A."/>
            <person name="Linde D."/>
            <person name="Babiker R."/>
            <person name="Drula E."/>
            <person name="Ayuso-Fernandez I."/>
            <person name="Pacheco R."/>
            <person name="Padilla G."/>
            <person name="Ferreira P."/>
            <person name="Barriuso J."/>
            <person name="Kellner H."/>
            <person name="Castanera R."/>
            <person name="Alfaro M."/>
            <person name="Ramirez L."/>
            <person name="Pisabarro A.G."/>
            <person name="Kuo A."/>
            <person name="Tritt A."/>
            <person name="Lipzen A."/>
            <person name="He G."/>
            <person name="Yan M."/>
            <person name="Ng V."/>
            <person name="Cullen D."/>
            <person name="Martin F."/>
            <person name="Rosso M.-N."/>
            <person name="Henrissat B."/>
            <person name="Hibbett D."/>
            <person name="Martinez A.T."/>
            <person name="Grigoriev I.V."/>
        </authorList>
    </citation>
    <scope>NUCLEOTIDE SEQUENCE</scope>
    <source>
        <strain evidence="2">ATCC 90797</strain>
    </source>
</reference>
<accession>A0A9P5ZP36</accession>
<dbReference type="EMBL" id="MU154630">
    <property type="protein sequence ID" value="KAF9490937.1"/>
    <property type="molecule type" value="Genomic_DNA"/>
</dbReference>
<feature type="region of interest" description="Disordered" evidence="1">
    <location>
        <begin position="234"/>
        <end position="255"/>
    </location>
</feature>
<gene>
    <name evidence="2" type="ORF">BDN71DRAFT_1510845</name>
</gene>
<feature type="compositionally biased region" description="Basic and acidic residues" evidence="1">
    <location>
        <begin position="237"/>
        <end position="255"/>
    </location>
</feature>
<evidence type="ECO:0000256" key="1">
    <source>
        <dbReference type="SAM" id="MobiDB-lite"/>
    </source>
</evidence>
<keyword evidence="3" id="KW-1185">Reference proteome</keyword>
<evidence type="ECO:0000313" key="3">
    <source>
        <dbReference type="Proteomes" id="UP000807025"/>
    </source>
</evidence>
<name>A0A9P5ZP36_PLEER</name>
<organism evidence="2 3">
    <name type="scientific">Pleurotus eryngii</name>
    <name type="common">Boletus of the steppes</name>
    <dbReference type="NCBI Taxonomy" id="5323"/>
    <lineage>
        <taxon>Eukaryota</taxon>
        <taxon>Fungi</taxon>
        <taxon>Dikarya</taxon>
        <taxon>Basidiomycota</taxon>
        <taxon>Agaricomycotina</taxon>
        <taxon>Agaricomycetes</taxon>
        <taxon>Agaricomycetidae</taxon>
        <taxon>Agaricales</taxon>
        <taxon>Pleurotineae</taxon>
        <taxon>Pleurotaceae</taxon>
        <taxon>Pleurotus</taxon>
    </lineage>
</organism>
<dbReference type="AlphaFoldDB" id="A0A9P5ZP36"/>
<dbReference type="Proteomes" id="UP000807025">
    <property type="component" value="Unassembled WGS sequence"/>
</dbReference>
<dbReference type="OrthoDB" id="2920300at2759"/>
<evidence type="ECO:0000313" key="2">
    <source>
        <dbReference type="EMBL" id="KAF9490937.1"/>
    </source>
</evidence>
<proteinExistence type="predicted"/>